<organism evidence="3 4">
    <name type="scientific">Legionella clemsonensis</name>
    <dbReference type="NCBI Taxonomy" id="1867846"/>
    <lineage>
        <taxon>Bacteria</taxon>
        <taxon>Pseudomonadati</taxon>
        <taxon>Pseudomonadota</taxon>
        <taxon>Gammaproteobacteria</taxon>
        <taxon>Legionellales</taxon>
        <taxon>Legionellaceae</taxon>
        <taxon>Legionella</taxon>
    </lineage>
</organism>
<dbReference type="EMBL" id="CP016397">
    <property type="protein sequence ID" value="ASQ44715.1"/>
    <property type="molecule type" value="Genomic_DNA"/>
</dbReference>
<dbReference type="OrthoDB" id="5697380at2"/>
<evidence type="ECO:0000259" key="2">
    <source>
        <dbReference type="PROSITE" id="PS50110"/>
    </source>
</evidence>
<dbReference type="SUPFAM" id="SSF52172">
    <property type="entry name" value="CheY-like"/>
    <property type="match status" value="1"/>
</dbReference>
<evidence type="ECO:0000313" key="4">
    <source>
        <dbReference type="Proteomes" id="UP000201728"/>
    </source>
</evidence>
<dbReference type="Gene3D" id="3.40.50.2300">
    <property type="match status" value="1"/>
</dbReference>
<evidence type="ECO:0000313" key="3">
    <source>
        <dbReference type="EMBL" id="ASQ44715.1"/>
    </source>
</evidence>
<feature type="modified residue" description="4-aspartylphosphate" evidence="1">
    <location>
        <position position="109"/>
    </location>
</feature>
<feature type="domain" description="Response regulatory" evidence="2">
    <location>
        <begin position="21"/>
        <end position="172"/>
    </location>
</feature>
<dbReference type="InterPro" id="IPR011006">
    <property type="entry name" value="CheY-like_superfamily"/>
</dbReference>
<dbReference type="RefSeq" id="WP_094089855.1">
    <property type="nucleotide sequence ID" value="NZ_CP016397.1"/>
</dbReference>
<dbReference type="GO" id="GO:0000160">
    <property type="term" value="P:phosphorelay signal transduction system"/>
    <property type="evidence" value="ECO:0007669"/>
    <property type="project" value="InterPro"/>
</dbReference>
<dbReference type="PROSITE" id="PS50110">
    <property type="entry name" value="RESPONSE_REGULATORY"/>
    <property type="match status" value="1"/>
</dbReference>
<proteinExistence type="predicted"/>
<sequence length="329" mass="38093">METYPDILEFSPIPCLYHPMKIVFLDDNSDFLKTISYNFSAFDNLLMFINPEEAFNYISSNYKDYLNIILDPVSTEDSINQIGGIHINKIIDPIYDSTRYNIPGIIVVDFSMPTINGVEFCKQLKGKELFKILLTAEADQSTAIDAFNKGIIDQFILKTDSNFLEKLKKSISEFTLKYFNNVSKLIVKGCGPALNKLLNNDDYNRIFKNIFFKTNSIEYYLLDNIGSFLFLTATGNPTWLIVCDQLKLNEYIEFLEGYSFSELLIEKIKMRKSLLFLFSEKEHKEEISLWDKYIFDSHALNEEYVYSIVQGKITASINWNKVISYKAVV</sequence>
<evidence type="ECO:0000256" key="1">
    <source>
        <dbReference type="PROSITE-ProRule" id="PRU00169"/>
    </source>
</evidence>
<dbReference type="Proteomes" id="UP000201728">
    <property type="component" value="Chromosome"/>
</dbReference>
<keyword evidence="1" id="KW-0597">Phosphoprotein</keyword>
<dbReference type="AlphaFoldDB" id="A0A222NYS9"/>
<name>A0A222NYS9_9GAMM</name>
<dbReference type="Pfam" id="PF00072">
    <property type="entry name" value="Response_reg"/>
    <property type="match status" value="1"/>
</dbReference>
<reference evidence="4" key="1">
    <citation type="submission" date="2016-07" db="EMBL/GenBank/DDBJ databases">
        <authorList>
            <person name="Florea S."/>
            <person name="Webb J.S."/>
            <person name="Jaromczyk J."/>
            <person name="Schardl C.L."/>
        </authorList>
    </citation>
    <scope>NUCLEOTIDE SEQUENCE [LARGE SCALE GENOMIC DNA]</scope>
    <source>
        <strain evidence="4">CDC-D5610</strain>
    </source>
</reference>
<gene>
    <name evidence="3" type="ORF">clem_00745</name>
</gene>
<accession>A0A222NYS9</accession>
<dbReference type="InterPro" id="IPR001789">
    <property type="entry name" value="Sig_transdc_resp-reg_receiver"/>
</dbReference>
<keyword evidence="4" id="KW-1185">Reference proteome</keyword>
<protein>
    <submittedName>
        <fullName evidence="3">Response regulator FixJ</fullName>
    </submittedName>
</protein>
<dbReference type="KEGG" id="lcd:clem_00745"/>